<keyword evidence="16" id="KW-1185">Reference proteome</keyword>
<dbReference type="PANTHER" id="PTHR47969">
    <property type="entry name" value="CHROMOSOME-ASSOCIATED KINESIN KIF4A-RELATED"/>
    <property type="match status" value="1"/>
</dbReference>
<dbReference type="InterPro" id="IPR006571">
    <property type="entry name" value="TLDc_dom"/>
</dbReference>
<keyword evidence="6 11" id="KW-0175">Coiled coil</keyword>
<organism evidence="15 16">
    <name type="scientific">Ancylostoma caninum</name>
    <name type="common">Dog hookworm</name>
    <dbReference type="NCBI Taxonomy" id="29170"/>
    <lineage>
        <taxon>Eukaryota</taxon>
        <taxon>Metazoa</taxon>
        <taxon>Ecdysozoa</taxon>
        <taxon>Nematoda</taxon>
        <taxon>Chromadorea</taxon>
        <taxon>Rhabditida</taxon>
        <taxon>Rhabditina</taxon>
        <taxon>Rhabditomorpha</taxon>
        <taxon>Strongyloidea</taxon>
        <taxon>Ancylostomatidae</taxon>
        <taxon>Ancylostomatinae</taxon>
        <taxon>Ancylostoma</taxon>
    </lineage>
</organism>
<sequence>MPGSEFIRVTARVRPSASRIPQERILSVLDHKNLWYAYSNHLFLRKFSPQLRVRNEFTKIFSSIAFAIYSECLPSHFSFNPNHPRNFAFDAVFGENVTQEQVFEELASRIIDGCVDGYNGTIFAYGQTGSGKTHTMLGPHHVDNFMLDPEQRGLIPRACEALFTKLCTRAAEATNNQKGDNFKYEVTCKFVELYNEEFYDLLANSQQKLSIRSDSKVVQLLGVSEHSVLSSVDMMRILEVGWDARRTAETAMNRESSRSHAIFIVEVKTEELINTIVNKKCATLNLVDLAGSERQTQARTVGNRFKEAININLSLTVLGRVIRTLSSVNRGDGHVPYRDSKLTHILRDSLGGNSRTAVIVNLHPDKSYYTETLSTLQFSSACRKIENTVRANEDLSGDTVMAYKSEINRLREELQVIEDRVRAELEAKIEMVEAELKQWKETAISREKKLVETQLQRDVLAAQFSSRPNNGDVKSQEEALREVTSMVSDRIGSVKTFEDLTRAQLEIDLSNALRELEHMRARYESAEAARKALNEKYGNVLEGYDETLGSPLRRLNLSATPNRSRVDGLKSAAQKKKERRQTMFTPKNNRKSHAFRPVLFDDSVVEADQSQGNLEQDDDMIEERELLRLEMDNNRLSQILIEKDEQIEGLYEKQKEQATEWLAEKEKLLDVESTLKTQVLQLESEKCELQERLMDERNRSELLCSKISTANDEKCRLHQEIDHLRSEKYDLEDRLQMMQNEQEQLLGEISCLKDVDSTKSVLEEQLHEIEERLRLNSVVLQEKNEELSEANLALTTKAEEIATLTREMEQYKRSIVLLEETNARLEKALEDEAKIIGSKYEEELKYLQAEVEAEQDAHLKTKAKLQSKDEELNHMTAALHAKNDEEAELQSQLDIYKEIVAQKEEATLKMEQKREEEVTKLKKRHVDELKNVQSQVDLEQKAHAKTRQQFSEFRQSAQETFEKKLAELRDTFSNKERRMTIDIDSREEQIMKLQAEKESLLQKYNELLSQQQHMQEELENVSKENEIFRSTKAQDDRALVELLGHNNHKQKHPNMGNAEAKSKENGKSTSSSSSARTDKRVEQAFVKLAGATANSLTFGKLKEVFSEGLAESLWNYLSDSKPYDGKLTYQEFSRHAASLMGASTDIYVVACQPLLHLIKLCSEAAGAGAVAGDEKFIGHLANDMCASGSNAQAIICWKNAVCPKFCSALQGLVLQVLLDIDYPATDYSSDILTPIQMWYVQCCLPSKYFATENSKKDSNSSSTPTVRQWTPLYSSATHGISVNRFETNVFDYRGPTVSIFHFIDGNIFVLATEETWRHGSSRFGGSETMLFQLSPKLNRWEASSSIYCNFKIRSAAFGLSFQDVMKIHKDMGNVGAIEVWGCAASNALEDQQKLRVWQNQQAEKNKKVPLPGNWDDNPDKTILEMAGFQFSNERKLMDLESRR</sequence>
<feature type="coiled-coil region" evidence="11">
    <location>
        <begin position="886"/>
        <end position="916"/>
    </location>
</feature>
<dbReference type="InterPro" id="IPR027417">
    <property type="entry name" value="P-loop_NTPase"/>
</dbReference>
<evidence type="ECO:0000259" key="13">
    <source>
        <dbReference type="PROSITE" id="PS50067"/>
    </source>
</evidence>
<evidence type="ECO:0000256" key="5">
    <source>
        <dbReference type="ARBA" id="ARBA00022840"/>
    </source>
</evidence>
<dbReference type="GO" id="GO:0008017">
    <property type="term" value="F:microtubule binding"/>
    <property type="evidence" value="ECO:0007669"/>
    <property type="project" value="InterPro"/>
</dbReference>
<evidence type="ECO:0000256" key="8">
    <source>
        <dbReference type="ARBA" id="ARBA00023212"/>
    </source>
</evidence>
<dbReference type="PRINTS" id="PR00380">
    <property type="entry name" value="KINESINHEAVY"/>
</dbReference>
<evidence type="ECO:0000256" key="10">
    <source>
        <dbReference type="PROSITE-ProRule" id="PRU00283"/>
    </source>
</evidence>
<reference evidence="15 16" key="1">
    <citation type="submission" date="2014-10" db="EMBL/GenBank/DDBJ databases">
        <title>Draft genome of the hookworm Ancylostoma caninum.</title>
        <authorList>
            <person name="Mitreva M."/>
        </authorList>
    </citation>
    <scope>NUCLEOTIDE SEQUENCE [LARGE SCALE GENOMIC DNA]</scope>
    <source>
        <strain evidence="15 16">Baltimore</strain>
    </source>
</reference>
<dbReference type="InterPro" id="IPR019821">
    <property type="entry name" value="Kinesin_motor_CS"/>
</dbReference>
<dbReference type="GO" id="GO:0007052">
    <property type="term" value="P:mitotic spindle organization"/>
    <property type="evidence" value="ECO:0007669"/>
    <property type="project" value="TreeGrafter"/>
</dbReference>
<dbReference type="GO" id="GO:0005524">
    <property type="term" value="F:ATP binding"/>
    <property type="evidence" value="ECO:0007669"/>
    <property type="project" value="UniProtKB-UniRule"/>
</dbReference>
<evidence type="ECO:0000256" key="11">
    <source>
        <dbReference type="SAM" id="Coils"/>
    </source>
</evidence>
<evidence type="ECO:0000259" key="14">
    <source>
        <dbReference type="PROSITE" id="PS51886"/>
    </source>
</evidence>
<evidence type="ECO:0000256" key="3">
    <source>
        <dbReference type="ARBA" id="ARBA00022701"/>
    </source>
</evidence>
<evidence type="ECO:0000256" key="12">
    <source>
        <dbReference type="SAM" id="MobiDB-lite"/>
    </source>
</evidence>
<dbReference type="GO" id="GO:0007018">
    <property type="term" value="P:microtubule-based movement"/>
    <property type="evidence" value="ECO:0007669"/>
    <property type="project" value="InterPro"/>
</dbReference>
<evidence type="ECO:0000313" key="15">
    <source>
        <dbReference type="EMBL" id="RCN45280.1"/>
    </source>
</evidence>
<feature type="coiled-coil region" evidence="11">
    <location>
        <begin position="400"/>
        <end position="442"/>
    </location>
</feature>
<dbReference type="EMBL" id="JOJR01000105">
    <property type="protein sequence ID" value="RCN45280.1"/>
    <property type="molecule type" value="Genomic_DNA"/>
</dbReference>
<dbReference type="InterPro" id="IPR027640">
    <property type="entry name" value="Kinesin-like_fam"/>
</dbReference>
<evidence type="ECO:0000256" key="4">
    <source>
        <dbReference type="ARBA" id="ARBA00022741"/>
    </source>
</evidence>
<feature type="domain" description="TLDc" evidence="14">
    <location>
        <begin position="1230"/>
        <end position="1383"/>
    </location>
</feature>
<feature type="coiled-coil region" evidence="11">
    <location>
        <begin position="502"/>
        <end position="536"/>
    </location>
</feature>
<proteinExistence type="inferred from homology"/>
<accession>A0A368GQF2</accession>
<feature type="coiled-coil region" evidence="11">
    <location>
        <begin position="721"/>
        <end position="857"/>
    </location>
</feature>
<dbReference type="InterPro" id="IPR001752">
    <property type="entry name" value="Kinesin_motor_dom"/>
</dbReference>
<dbReference type="PROSITE" id="PS51886">
    <property type="entry name" value="TLDC"/>
    <property type="match status" value="1"/>
</dbReference>
<evidence type="ECO:0000256" key="2">
    <source>
        <dbReference type="ARBA" id="ARBA00022490"/>
    </source>
</evidence>
<dbReference type="GO" id="GO:0005874">
    <property type="term" value="C:microtubule"/>
    <property type="evidence" value="ECO:0007669"/>
    <property type="project" value="UniProtKB-KW"/>
</dbReference>
<dbReference type="SUPFAM" id="SSF52540">
    <property type="entry name" value="P-loop containing nucleoside triphosphate hydrolases"/>
    <property type="match status" value="1"/>
</dbReference>
<dbReference type="GO" id="GO:0003777">
    <property type="term" value="F:microtubule motor activity"/>
    <property type="evidence" value="ECO:0007669"/>
    <property type="project" value="InterPro"/>
</dbReference>
<dbReference type="Gene3D" id="3.40.850.10">
    <property type="entry name" value="Kinesin motor domain"/>
    <property type="match status" value="1"/>
</dbReference>
<dbReference type="Pfam" id="PF07534">
    <property type="entry name" value="TLD"/>
    <property type="match status" value="1"/>
</dbReference>
<keyword evidence="8" id="KW-0206">Cytoskeleton</keyword>
<feature type="region of interest" description="Disordered" evidence="12">
    <location>
        <begin position="563"/>
        <end position="585"/>
    </location>
</feature>
<dbReference type="PROSITE" id="PS50067">
    <property type="entry name" value="KINESIN_MOTOR_2"/>
    <property type="match status" value="1"/>
</dbReference>
<dbReference type="GO" id="GO:0051231">
    <property type="term" value="P:spindle elongation"/>
    <property type="evidence" value="ECO:0007669"/>
    <property type="project" value="TreeGrafter"/>
</dbReference>
<dbReference type="PROSITE" id="PS00411">
    <property type="entry name" value="KINESIN_MOTOR_1"/>
    <property type="match status" value="1"/>
</dbReference>
<keyword evidence="7 10" id="KW-0505">Motor protein</keyword>
<evidence type="ECO:0000256" key="1">
    <source>
        <dbReference type="ARBA" id="ARBA00004245"/>
    </source>
</evidence>
<feature type="binding site" evidence="10">
    <location>
        <begin position="126"/>
        <end position="133"/>
    </location>
    <ligand>
        <name>ATP</name>
        <dbReference type="ChEBI" id="CHEBI:30616"/>
    </ligand>
</feature>
<feature type="region of interest" description="Disordered" evidence="12">
    <location>
        <begin position="1045"/>
        <end position="1078"/>
    </location>
</feature>
<keyword evidence="4 10" id="KW-0547">Nucleotide-binding</keyword>
<evidence type="ECO:0000256" key="6">
    <source>
        <dbReference type="ARBA" id="ARBA00023054"/>
    </source>
</evidence>
<dbReference type="SMART" id="SM00129">
    <property type="entry name" value="KISc"/>
    <property type="match status" value="1"/>
</dbReference>
<comment type="similarity">
    <text evidence="9">Belongs to the TRAFAC class myosin-kinesin ATPase superfamily. Kinesin family. KIN-5/BimC subfamily.</text>
</comment>
<dbReference type="Pfam" id="PF00225">
    <property type="entry name" value="Kinesin"/>
    <property type="match status" value="1"/>
</dbReference>
<dbReference type="Proteomes" id="UP000252519">
    <property type="component" value="Unassembled WGS sequence"/>
</dbReference>
<dbReference type="OrthoDB" id="3176171at2759"/>
<dbReference type="InterPro" id="IPR036961">
    <property type="entry name" value="Kinesin_motor_dom_sf"/>
</dbReference>
<dbReference type="FunFam" id="3.40.850.10:FF:000019">
    <property type="entry name" value="Kinesin-like protein KIN-5D"/>
    <property type="match status" value="1"/>
</dbReference>
<name>A0A368GQF2_ANCCA</name>
<comment type="caution">
    <text evidence="15">The sequence shown here is derived from an EMBL/GenBank/DDBJ whole genome shotgun (WGS) entry which is preliminary data.</text>
</comment>
<dbReference type="SMART" id="SM00584">
    <property type="entry name" value="TLDc"/>
    <property type="match status" value="1"/>
</dbReference>
<dbReference type="PANTHER" id="PTHR47969:SF15">
    <property type="entry name" value="CHROMOSOME-ASSOCIATED KINESIN KIF4A-RELATED"/>
    <property type="match status" value="1"/>
</dbReference>
<comment type="subcellular location">
    <subcellularLocation>
        <location evidence="1">Cytoplasm</location>
        <location evidence="1">Cytoskeleton</location>
    </subcellularLocation>
</comment>
<keyword evidence="2" id="KW-0963">Cytoplasm</keyword>
<keyword evidence="3" id="KW-0493">Microtubule</keyword>
<protein>
    <submittedName>
        <fullName evidence="15">Kinesin motor domain protein</fullName>
    </submittedName>
</protein>
<dbReference type="CDD" id="cd00106">
    <property type="entry name" value="KISc"/>
    <property type="match status" value="1"/>
</dbReference>
<dbReference type="GO" id="GO:0005875">
    <property type="term" value="C:microtubule associated complex"/>
    <property type="evidence" value="ECO:0007669"/>
    <property type="project" value="TreeGrafter"/>
</dbReference>
<keyword evidence="5 10" id="KW-0067">ATP-binding</keyword>
<evidence type="ECO:0000256" key="9">
    <source>
        <dbReference type="ARBA" id="ARBA00034704"/>
    </source>
</evidence>
<feature type="coiled-coil region" evidence="11">
    <location>
        <begin position="958"/>
        <end position="1024"/>
    </location>
</feature>
<gene>
    <name evidence="15" type="ORF">ANCCAN_08676</name>
</gene>
<evidence type="ECO:0000313" key="16">
    <source>
        <dbReference type="Proteomes" id="UP000252519"/>
    </source>
</evidence>
<evidence type="ECO:0000256" key="7">
    <source>
        <dbReference type="ARBA" id="ARBA00023175"/>
    </source>
</evidence>
<feature type="domain" description="Kinesin motor" evidence="13">
    <location>
        <begin position="6"/>
        <end position="385"/>
    </location>
</feature>